<dbReference type="Proteomes" id="UP000735302">
    <property type="component" value="Unassembled WGS sequence"/>
</dbReference>
<feature type="compositionally biased region" description="Low complexity" evidence="2">
    <location>
        <begin position="321"/>
        <end position="337"/>
    </location>
</feature>
<evidence type="ECO:0000313" key="3">
    <source>
        <dbReference type="EMBL" id="GFO29639.1"/>
    </source>
</evidence>
<feature type="compositionally biased region" description="Basic and acidic residues" evidence="2">
    <location>
        <begin position="471"/>
        <end position="505"/>
    </location>
</feature>
<feature type="compositionally biased region" description="Polar residues" evidence="2">
    <location>
        <begin position="569"/>
        <end position="578"/>
    </location>
</feature>
<comment type="caution">
    <text evidence="3">The sequence shown here is derived from an EMBL/GenBank/DDBJ whole genome shotgun (WGS) entry which is preliminary data.</text>
</comment>
<proteinExistence type="inferred from homology"/>
<feature type="region of interest" description="Disordered" evidence="2">
    <location>
        <begin position="195"/>
        <end position="223"/>
    </location>
</feature>
<feature type="compositionally biased region" description="Polar residues" evidence="2">
    <location>
        <begin position="512"/>
        <end position="536"/>
    </location>
</feature>
<name>A0AAV4CFT0_9GAST</name>
<feature type="compositionally biased region" description="Basic and acidic residues" evidence="2">
    <location>
        <begin position="537"/>
        <end position="568"/>
    </location>
</feature>
<gene>
    <name evidence="3" type="ORF">PoB_005614400</name>
</gene>
<organism evidence="3 4">
    <name type="scientific">Plakobranchus ocellatus</name>
    <dbReference type="NCBI Taxonomy" id="259542"/>
    <lineage>
        <taxon>Eukaryota</taxon>
        <taxon>Metazoa</taxon>
        <taxon>Spiralia</taxon>
        <taxon>Lophotrochozoa</taxon>
        <taxon>Mollusca</taxon>
        <taxon>Gastropoda</taxon>
        <taxon>Heterobranchia</taxon>
        <taxon>Euthyneura</taxon>
        <taxon>Panpulmonata</taxon>
        <taxon>Sacoglossa</taxon>
        <taxon>Placobranchoidea</taxon>
        <taxon>Plakobranchidae</taxon>
        <taxon>Plakobranchus</taxon>
    </lineage>
</organism>
<feature type="compositionally biased region" description="Basic and acidic residues" evidence="2">
    <location>
        <begin position="615"/>
        <end position="628"/>
    </location>
</feature>
<dbReference type="PANTHER" id="PTHR16476:SF3">
    <property type="entry name" value="PROTEIN FAM216B"/>
    <property type="match status" value="1"/>
</dbReference>
<reference evidence="3 4" key="1">
    <citation type="journal article" date="2021" name="Elife">
        <title>Chloroplast acquisition without the gene transfer in kleptoplastic sea slugs, Plakobranchus ocellatus.</title>
        <authorList>
            <person name="Maeda T."/>
            <person name="Takahashi S."/>
            <person name="Yoshida T."/>
            <person name="Shimamura S."/>
            <person name="Takaki Y."/>
            <person name="Nagai Y."/>
            <person name="Toyoda A."/>
            <person name="Suzuki Y."/>
            <person name="Arimoto A."/>
            <person name="Ishii H."/>
            <person name="Satoh N."/>
            <person name="Nishiyama T."/>
            <person name="Hasebe M."/>
            <person name="Maruyama T."/>
            <person name="Minagawa J."/>
            <person name="Obokata J."/>
            <person name="Shigenobu S."/>
        </authorList>
    </citation>
    <scope>NUCLEOTIDE SEQUENCE [LARGE SCALE GENOMIC DNA]</scope>
</reference>
<keyword evidence="4" id="KW-1185">Reference proteome</keyword>
<sequence>MCLPGDTRARATTNKMTSLYPGLLFYSVGLNKKSTPVKPETTPSEIDRRLGRAAFNGRPWPRPSPVSSVYDVRNSSTRMIILNNKLSRKPKGSRLRGQTTNSGEIVLPEPERHLSDMKPHTNWEHHKQCSLSVSEKFVPIFPQGVTPTPAWVNQTQRPAMKFDNGSGVNPNHHIQCQGHMDYDIVRWYNAHAHRRVGGAHSRPTSRADGTSGSRALSPILNDPSLTRGERRYLNSIAKIYSVDNMRQQKQVQYNNLMWKEVSKGGYKEGEWEKYQRYLNTPRKTQFGPCDPFREKRASSVPGLNKAAREDARPHTSQTGQRSAIPSSRSTSTAPARSNRPYRPNTKGKTQKASKLKGSESSRPQARNESPLPPPKCRKSSVSSLSSLGEEDGANVADRKTEETSDKREVAKTSPQSPRQGDGDQKTQQVDDTSPRATTTIAVEEEEQRKLSDEEADDERSKMSARDPAVSDEQRGAHLEYRPTYGEREGEQERVGHGETSDRRVQDPPSGSARETYTHAGQPQSVAQVKSRSPQTSPKERTAIGEEKSAKKDETGRDELSEQGHRPDSSKSLPVTSNASEKDDVEEVVRLAKSPESSTDVFKKENLRVDSAVSRGSERIHKEGKDRPLSRLGGREQFMVVKKGKN</sequence>
<feature type="compositionally biased region" description="Basic and acidic residues" evidence="2">
    <location>
        <begin position="446"/>
        <end position="464"/>
    </location>
</feature>
<evidence type="ECO:0000313" key="4">
    <source>
        <dbReference type="Proteomes" id="UP000735302"/>
    </source>
</evidence>
<dbReference type="PANTHER" id="PTHR16476">
    <property type="entry name" value="FAMILY WITH SEQUENCE SIMILARITY 216 MEMBER A"/>
    <property type="match status" value="1"/>
</dbReference>
<accession>A0AAV4CFT0</accession>
<feature type="compositionally biased region" description="Polar residues" evidence="2">
    <location>
        <begin position="425"/>
        <end position="440"/>
    </location>
</feature>
<dbReference type="InterPro" id="IPR029373">
    <property type="entry name" value="FAM216"/>
</dbReference>
<feature type="compositionally biased region" description="Polar residues" evidence="2">
    <location>
        <begin position="355"/>
        <end position="367"/>
    </location>
</feature>
<evidence type="ECO:0000256" key="2">
    <source>
        <dbReference type="SAM" id="MobiDB-lite"/>
    </source>
</evidence>
<dbReference type="EMBL" id="BLXT01006181">
    <property type="protein sequence ID" value="GFO29639.1"/>
    <property type="molecule type" value="Genomic_DNA"/>
</dbReference>
<evidence type="ECO:0008006" key="5">
    <source>
        <dbReference type="Google" id="ProtNLM"/>
    </source>
</evidence>
<protein>
    <recommendedName>
        <fullName evidence="5">Nuclear protein MDM1</fullName>
    </recommendedName>
</protein>
<comment type="similarity">
    <text evidence="1">Belongs to the FAM216 family.</text>
</comment>
<feature type="region of interest" description="Disordered" evidence="2">
    <location>
        <begin position="282"/>
        <end position="634"/>
    </location>
</feature>
<evidence type="ECO:0000256" key="1">
    <source>
        <dbReference type="ARBA" id="ARBA00008615"/>
    </source>
</evidence>
<feature type="compositionally biased region" description="Basic and acidic residues" evidence="2">
    <location>
        <begin position="396"/>
        <end position="410"/>
    </location>
</feature>
<dbReference type="AlphaFoldDB" id="A0AAV4CFT0"/>
<feature type="compositionally biased region" description="Polar residues" evidence="2">
    <location>
        <begin position="202"/>
        <end position="214"/>
    </location>
</feature>